<comment type="caution">
    <text evidence="9">The sequence shown here is derived from an EMBL/GenBank/DDBJ whole genome shotgun (WGS) entry which is preliminary data.</text>
</comment>
<dbReference type="InterPro" id="IPR003395">
    <property type="entry name" value="RecF/RecN/SMC_N"/>
</dbReference>
<evidence type="ECO:0000256" key="2">
    <source>
        <dbReference type="ARBA" id="ARBA00022490"/>
    </source>
</evidence>
<keyword evidence="10" id="KW-1185">Reference proteome</keyword>
<dbReference type="Proteomes" id="UP000654279">
    <property type="component" value="Unassembled WGS sequence"/>
</dbReference>
<dbReference type="GO" id="GO:0003677">
    <property type="term" value="F:DNA binding"/>
    <property type="evidence" value="ECO:0007669"/>
    <property type="project" value="UniProtKB-UniRule"/>
</dbReference>
<dbReference type="InterPro" id="IPR011890">
    <property type="entry name" value="SMC_prok"/>
</dbReference>
<dbReference type="FunFam" id="3.40.50.300:FF:000901">
    <property type="entry name" value="Chromosome partition protein Smc"/>
    <property type="match status" value="1"/>
</dbReference>
<feature type="coiled-coil region" evidence="7">
    <location>
        <begin position="797"/>
        <end position="929"/>
    </location>
</feature>
<feature type="coiled-coil region" evidence="7">
    <location>
        <begin position="167"/>
        <end position="201"/>
    </location>
</feature>
<evidence type="ECO:0000313" key="10">
    <source>
        <dbReference type="Proteomes" id="UP000654279"/>
    </source>
</evidence>
<protein>
    <recommendedName>
        <fullName evidence="7">Chromosome partition protein Smc</fullName>
    </recommendedName>
</protein>
<dbReference type="Gene3D" id="1.10.287.1490">
    <property type="match status" value="1"/>
</dbReference>
<dbReference type="AlphaFoldDB" id="A0A926HPG8"/>
<feature type="domain" description="SMC hinge" evidence="8">
    <location>
        <begin position="525"/>
        <end position="643"/>
    </location>
</feature>
<dbReference type="SMART" id="SM00968">
    <property type="entry name" value="SMC_hinge"/>
    <property type="match status" value="1"/>
</dbReference>
<dbReference type="GO" id="GO:0005694">
    <property type="term" value="C:chromosome"/>
    <property type="evidence" value="ECO:0007669"/>
    <property type="project" value="InterPro"/>
</dbReference>
<comment type="similarity">
    <text evidence="7">Belongs to the SMC family.</text>
</comment>
<accession>A0A926HPG8</accession>
<keyword evidence="6 7" id="KW-0238">DNA-binding</keyword>
<gene>
    <name evidence="7 9" type="primary">smc</name>
    <name evidence="9" type="ORF">H8699_12055</name>
</gene>
<evidence type="ECO:0000256" key="7">
    <source>
        <dbReference type="HAMAP-Rule" id="MF_01894"/>
    </source>
</evidence>
<comment type="domain">
    <text evidence="7">Contains large globular domains required for ATP hydrolysis at each terminus and a third globular domain forming a flexible hinge near the middle of the molecule. These domains are separated by coiled-coil structures.</text>
</comment>
<keyword evidence="3 7" id="KW-0547">Nucleotide-binding</keyword>
<dbReference type="GO" id="GO:0030261">
    <property type="term" value="P:chromosome condensation"/>
    <property type="evidence" value="ECO:0007669"/>
    <property type="project" value="InterPro"/>
</dbReference>
<evidence type="ECO:0000259" key="8">
    <source>
        <dbReference type="SMART" id="SM00968"/>
    </source>
</evidence>
<sequence length="1192" mass="134366">MFLKKLEIYGFKSFPDRIEIQFERGITGIVGPNGSGKSNIGDAVRWVLGEQSAKSLRGGKMEDVIFSGTEKRKPLGYCEVALTFDNEDRGLDIDYTEVTIMRRVYRSGEGEYFINKNACRLKDIVELFRDTGSGREGYSVVGQGKVDEILSAKPEDRRQVFEEAAGVMKYKARKEEAARKLDHTQQNMARIEDIVQELEIQIGPLKEQSETARVYLELRDQLRLADLNAFLLQNERLTERISGYEQSLQDMGNQAEAQGEEEAQVSAQRGVLQEELHALEAQLDALHAKSAQAGTELERTEGEQRLEAEKEEHLRAEMRRVENKRAEDAQLLQNLREQTAGNRSAVEVREKEILRLKGEWQALEEKIGQADRQIGEKEGEIEASKARVIDTLNRLSDIRSRKTHLTALQQNAKNRIAEMEREGESAAQQQHTFADELAQARQQGQALLADKAAYTERIEKNAAQSQALEGQQAQAQNEVRRSEADWQSLRSRIELLMQMKREHEGFQPSVRSILSACAKNEALGQCICGVVAELMHVPARIERAIEMVLGPALQNIVTPDEQAAKKMIEYLKRTQTGRATFLPVSSMVPRTLNPRERQTLSQPGCIGVASELVSFDGRYRNVMEYLLGRTVVVENMEAGIALSKVNRSAFRIVTLDGDLFNAGGSMTGGSFRGKATGILSRARELEEGKGKLDALKNEILQKRERVAQLQQQSEALSQESLALRADLNALEVDIARENERCSILAQNRQERANQAARFRQEAAQLGETLLDIESELAQIAQMEQNIEGNTSSSQEDMTQTQEQLSALRQDRAALQEQSTALQVQLAAWEKEYHADVRDIDRIGRDIARLETEVARAEEDVARMQRELLDARGRQEKLKDELAVERGAMDALQAELGEKQALRTQKQERAATLEARREQLQSEQAAVLERQHRIDVQKTRAELEMENLQKRIWDEYGLTYGTAQEYRREGMSLAQCNNQAGELRGRIRELGDVNVNAIEDYKQVSQRYEFMNAQLQDLQAAKEDLIGIIEELQKKMAVQFKERFAIINENFKEIFSQLFGGGQAELRLLDEENLLECGIEVVAQPPGKKLQMLSLLSGGEKALTAIAILFAMLRLKPTPFCILDEIEAALDEANVVHFAQFLHEYAHKTQFVVITHRKGTMEAADALYGIAMEEKGVSRMLSVRMEPAGEAAV</sequence>
<comment type="function">
    <text evidence="7">Required for chromosome condensation and partitioning.</text>
</comment>
<evidence type="ECO:0000313" key="9">
    <source>
        <dbReference type="EMBL" id="MBC8530166.1"/>
    </source>
</evidence>
<dbReference type="GO" id="GO:0005524">
    <property type="term" value="F:ATP binding"/>
    <property type="evidence" value="ECO:0007669"/>
    <property type="project" value="UniProtKB-UniRule"/>
</dbReference>
<dbReference type="GO" id="GO:0006260">
    <property type="term" value="P:DNA replication"/>
    <property type="evidence" value="ECO:0007669"/>
    <property type="project" value="UniProtKB-UniRule"/>
</dbReference>
<name>A0A926HPG8_9FIRM</name>
<dbReference type="Gene3D" id="3.30.70.1620">
    <property type="match status" value="1"/>
</dbReference>
<dbReference type="GO" id="GO:0007062">
    <property type="term" value="P:sister chromatid cohesion"/>
    <property type="evidence" value="ECO:0007669"/>
    <property type="project" value="InterPro"/>
</dbReference>
<feature type="coiled-coil region" evidence="7">
    <location>
        <begin position="685"/>
        <end position="747"/>
    </location>
</feature>
<feature type="coiled-coil region" evidence="7">
    <location>
        <begin position="234"/>
        <end position="289"/>
    </location>
</feature>
<reference evidence="9" key="1">
    <citation type="submission" date="2020-08" db="EMBL/GenBank/DDBJ databases">
        <title>Genome public.</title>
        <authorList>
            <person name="Liu C."/>
            <person name="Sun Q."/>
        </authorList>
    </citation>
    <scope>NUCLEOTIDE SEQUENCE</scope>
    <source>
        <strain evidence="9">NSJ-44</strain>
    </source>
</reference>
<comment type="subunit">
    <text evidence="7">Homodimer.</text>
</comment>
<evidence type="ECO:0000256" key="1">
    <source>
        <dbReference type="ARBA" id="ARBA00004496"/>
    </source>
</evidence>
<dbReference type="InterPro" id="IPR010935">
    <property type="entry name" value="SMC_hinge"/>
</dbReference>
<dbReference type="GO" id="GO:0016887">
    <property type="term" value="F:ATP hydrolysis activity"/>
    <property type="evidence" value="ECO:0007669"/>
    <property type="project" value="InterPro"/>
</dbReference>
<dbReference type="CDD" id="cd03278">
    <property type="entry name" value="ABC_SMC_barmotin"/>
    <property type="match status" value="2"/>
</dbReference>
<dbReference type="HAMAP" id="MF_01894">
    <property type="entry name" value="Smc_prok"/>
    <property type="match status" value="1"/>
</dbReference>
<dbReference type="PANTHER" id="PTHR43977">
    <property type="entry name" value="STRUCTURAL MAINTENANCE OF CHROMOSOMES PROTEIN 3"/>
    <property type="match status" value="1"/>
</dbReference>
<feature type="binding site" evidence="7">
    <location>
        <begin position="32"/>
        <end position="39"/>
    </location>
    <ligand>
        <name>ATP</name>
        <dbReference type="ChEBI" id="CHEBI:30616"/>
    </ligand>
</feature>
<dbReference type="Gene3D" id="3.40.50.300">
    <property type="entry name" value="P-loop containing nucleotide triphosphate hydrolases"/>
    <property type="match status" value="2"/>
</dbReference>
<dbReference type="Pfam" id="PF06470">
    <property type="entry name" value="SMC_hinge"/>
    <property type="match status" value="1"/>
</dbReference>
<dbReference type="InterPro" id="IPR036277">
    <property type="entry name" value="SMC_hinge_sf"/>
</dbReference>
<dbReference type="GO" id="GO:0007059">
    <property type="term" value="P:chromosome segregation"/>
    <property type="evidence" value="ECO:0007669"/>
    <property type="project" value="UniProtKB-UniRule"/>
</dbReference>
<dbReference type="InterPro" id="IPR027417">
    <property type="entry name" value="P-loop_NTPase"/>
</dbReference>
<feature type="coiled-coil region" evidence="7">
    <location>
        <begin position="402"/>
        <end position="429"/>
    </location>
</feature>
<dbReference type="GO" id="GO:0005737">
    <property type="term" value="C:cytoplasm"/>
    <property type="evidence" value="ECO:0007669"/>
    <property type="project" value="UniProtKB-SubCell"/>
</dbReference>
<comment type="subcellular location">
    <subcellularLocation>
        <location evidence="1 7">Cytoplasm</location>
    </subcellularLocation>
</comment>
<dbReference type="InterPro" id="IPR024704">
    <property type="entry name" value="SMC"/>
</dbReference>
<dbReference type="FunFam" id="3.40.50.300:FF:000984">
    <property type="entry name" value="Chromosome partition protein Smc"/>
    <property type="match status" value="1"/>
</dbReference>
<dbReference type="EMBL" id="JACRSO010000006">
    <property type="protein sequence ID" value="MBC8530166.1"/>
    <property type="molecule type" value="Genomic_DNA"/>
</dbReference>
<evidence type="ECO:0000256" key="4">
    <source>
        <dbReference type="ARBA" id="ARBA00022840"/>
    </source>
</evidence>
<dbReference type="PIRSF" id="PIRSF005719">
    <property type="entry name" value="SMC"/>
    <property type="match status" value="1"/>
</dbReference>
<dbReference type="Gene3D" id="1.20.1060.20">
    <property type="match status" value="1"/>
</dbReference>
<organism evidence="9 10">
    <name type="scientific">Luoshenia tenuis</name>
    <dbReference type="NCBI Taxonomy" id="2763654"/>
    <lineage>
        <taxon>Bacteria</taxon>
        <taxon>Bacillati</taxon>
        <taxon>Bacillota</taxon>
        <taxon>Clostridia</taxon>
        <taxon>Christensenellales</taxon>
        <taxon>Christensenellaceae</taxon>
        <taxon>Luoshenia</taxon>
    </lineage>
</organism>
<keyword evidence="2 7" id="KW-0963">Cytoplasm</keyword>
<dbReference type="SUPFAM" id="SSF52540">
    <property type="entry name" value="P-loop containing nucleoside triphosphate hydrolases"/>
    <property type="match status" value="1"/>
</dbReference>
<dbReference type="RefSeq" id="WP_249285900.1">
    <property type="nucleotide sequence ID" value="NZ_JACRSO010000006.1"/>
</dbReference>
<evidence type="ECO:0000256" key="6">
    <source>
        <dbReference type="ARBA" id="ARBA00023125"/>
    </source>
</evidence>
<dbReference type="SUPFAM" id="SSF75553">
    <property type="entry name" value="Smc hinge domain"/>
    <property type="match status" value="1"/>
</dbReference>
<feature type="coiled-coil region" evidence="7">
    <location>
        <begin position="1000"/>
        <end position="1034"/>
    </location>
</feature>
<evidence type="ECO:0000256" key="3">
    <source>
        <dbReference type="ARBA" id="ARBA00022741"/>
    </source>
</evidence>
<keyword evidence="4 7" id="KW-0067">ATP-binding</keyword>
<proteinExistence type="inferred from homology"/>
<keyword evidence="5 7" id="KW-0175">Coiled coil</keyword>
<evidence type="ECO:0000256" key="5">
    <source>
        <dbReference type="ARBA" id="ARBA00023054"/>
    </source>
</evidence>
<dbReference type="NCBIfam" id="TIGR02168">
    <property type="entry name" value="SMC_prok_B"/>
    <property type="match status" value="1"/>
</dbReference>
<feature type="coiled-coil region" evidence="7">
    <location>
        <begin position="458"/>
        <end position="485"/>
    </location>
</feature>
<dbReference type="Pfam" id="PF02463">
    <property type="entry name" value="SMC_N"/>
    <property type="match status" value="1"/>
</dbReference>